<reference evidence="2 3" key="1">
    <citation type="submission" date="2016-10" db="EMBL/GenBank/DDBJ databases">
        <authorList>
            <person name="de Groot N.N."/>
        </authorList>
    </citation>
    <scope>NUCLEOTIDE SEQUENCE [LARGE SCALE GENOMIC DNA]</scope>
    <source>
        <strain evidence="2 3">Calf135</strain>
    </source>
</reference>
<evidence type="ECO:0000313" key="2">
    <source>
        <dbReference type="EMBL" id="SEN17416.1"/>
    </source>
</evidence>
<gene>
    <name evidence="2" type="ORF">SAMN05216454_10178</name>
</gene>
<evidence type="ECO:0000256" key="1">
    <source>
        <dbReference type="SAM" id="Phobius"/>
    </source>
</evidence>
<dbReference type="STRING" id="215200.SAMN05216454_10178"/>
<evidence type="ECO:0000313" key="3">
    <source>
        <dbReference type="Proteomes" id="UP000199512"/>
    </source>
</evidence>
<dbReference type="Proteomes" id="UP000199512">
    <property type="component" value="Unassembled WGS sequence"/>
</dbReference>
<feature type="transmembrane region" description="Helical" evidence="1">
    <location>
        <begin position="7"/>
        <end position="25"/>
    </location>
</feature>
<name>A0A1H8EDC0_9FIRM</name>
<keyword evidence="1" id="KW-0812">Transmembrane</keyword>
<organism evidence="2 3">
    <name type="scientific">Peptostreptococcus russellii</name>
    <dbReference type="NCBI Taxonomy" id="215200"/>
    <lineage>
        <taxon>Bacteria</taxon>
        <taxon>Bacillati</taxon>
        <taxon>Bacillota</taxon>
        <taxon>Clostridia</taxon>
        <taxon>Peptostreptococcales</taxon>
        <taxon>Peptostreptococcaceae</taxon>
        <taxon>Peptostreptococcus</taxon>
    </lineage>
</organism>
<dbReference type="EMBL" id="FODF01000001">
    <property type="protein sequence ID" value="SEN17416.1"/>
    <property type="molecule type" value="Genomic_DNA"/>
</dbReference>
<protein>
    <submittedName>
        <fullName evidence="2">Uncharacterized protein</fullName>
    </submittedName>
</protein>
<proteinExistence type="predicted"/>
<sequence>MRRKGSIGMDVIFSIMLTLTIIIFVEASVKNSETISKKMDNRQFTKRILIDEAEKEKGIISSYEGELDNLSEKVSYKDGKYEIEKNRKVLDARFGYIRSQITVKNNATVKKIKVYSILGEDD</sequence>
<dbReference type="AlphaFoldDB" id="A0A1H8EDC0"/>
<dbReference type="RefSeq" id="WP_091973020.1">
    <property type="nucleotide sequence ID" value="NZ_FODF01000001.1"/>
</dbReference>
<keyword evidence="1" id="KW-0472">Membrane</keyword>
<keyword evidence="1" id="KW-1133">Transmembrane helix</keyword>
<accession>A0A1H8EDC0</accession>
<keyword evidence="3" id="KW-1185">Reference proteome</keyword>